<dbReference type="AlphaFoldDB" id="A0A1S1U1L8"/>
<name>A0A1S1U1L8_9BURK</name>
<accession>A0A1S1U1L8</accession>
<sequence>MMSILGPKIYWRGEPTKKMSAINAQYPSRQSHESYEMYQDCKRNGISSDMKKRGLMLARPGYL</sequence>
<organism evidence="1 2">
    <name type="scientific">Janthinobacterium lividum</name>
    <dbReference type="NCBI Taxonomy" id="29581"/>
    <lineage>
        <taxon>Bacteria</taxon>
        <taxon>Pseudomonadati</taxon>
        <taxon>Pseudomonadota</taxon>
        <taxon>Betaproteobacteria</taxon>
        <taxon>Burkholderiales</taxon>
        <taxon>Oxalobacteraceae</taxon>
        <taxon>Janthinobacterium</taxon>
    </lineage>
</organism>
<dbReference type="EMBL" id="LFKP01000014">
    <property type="protein sequence ID" value="OHV94340.1"/>
    <property type="molecule type" value="Genomic_DNA"/>
</dbReference>
<evidence type="ECO:0000313" key="2">
    <source>
        <dbReference type="Proteomes" id="UP000179840"/>
    </source>
</evidence>
<proteinExistence type="predicted"/>
<gene>
    <name evidence="1" type="ORF">AKG95_27760</name>
</gene>
<reference evidence="1 2" key="1">
    <citation type="submission" date="2015-06" db="EMBL/GenBank/DDBJ databases">
        <title>Draft genome sequencing of a biphenyl-degrading bacterium, Janthinobacterium lividum MEG1.</title>
        <authorList>
            <person name="Shimodaira J."/>
            <person name="Hatta T."/>
        </authorList>
    </citation>
    <scope>NUCLEOTIDE SEQUENCE [LARGE SCALE GENOMIC DNA]</scope>
    <source>
        <strain evidence="1 2">MEG1</strain>
    </source>
</reference>
<dbReference type="Proteomes" id="UP000179840">
    <property type="component" value="Unassembled WGS sequence"/>
</dbReference>
<comment type="caution">
    <text evidence="1">The sequence shown here is derived from an EMBL/GenBank/DDBJ whole genome shotgun (WGS) entry which is preliminary data.</text>
</comment>
<evidence type="ECO:0000313" key="1">
    <source>
        <dbReference type="EMBL" id="OHV94340.1"/>
    </source>
</evidence>
<protein>
    <submittedName>
        <fullName evidence="1">Uncharacterized protein</fullName>
    </submittedName>
</protein>